<proteinExistence type="predicted"/>
<name>A0ABT9PJW1_9ACTO</name>
<reference evidence="1 2" key="1">
    <citation type="submission" date="2023-07" db="EMBL/GenBank/DDBJ databases">
        <title>Sequencing the genomes of 1000 actinobacteria strains.</title>
        <authorList>
            <person name="Klenk H.-P."/>
        </authorList>
    </citation>
    <scope>NUCLEOTIDE SEQUENCE [LARGE SCALE GENOMIC DNA]</scope>
    <source>
        <strain evidence="1 2">DSM 19515</strain>
    </source>
</reference>
<gene>
    <name evidence="1" type="ORF">J2S45_001683</name>
</gene>
<comment type="caution">
    <text evidence="1">The sequence shown here is derived from an EMBL/GenBank/DDBJ whole genome shotgun (WGS) entry which is preliminary data.</text>
</comment>
<accession>A0ABT9PJW1</accession>
<dbReference type="RefSeq" id="WP_296931917.1">
    <property type="nucleotide sequence ID" value="NZ_JAUSQL010000001.1"/>
</dbReference>
<keyword evidence="2" id="KW-1185">Reference proteome</keyword>
<organism evidence="1 2">
    <name type="scientific">Trueperella abortisuis</name>
    <dbReference type="NCBI Taxonomy" id="445930"/>
    <lineage>
        <taxon>Bacteria</taxon>
        <taxon>Bacillati</taxon>
        <taxon>Actinomycetota</taxon>
        <taxon>Actinomycetes</taxon>
        <taxon>Actinomycetales</taxon>
        <taxon>Actinomycetaceae</taxon>
        <taxon>Trueperella</taxon>
    </lineage>
</organism>
<dbReference type="Proteomes" id="UP001230145">
    <property type="component" value="Unassembled WGS sequence"/>
</dbReference>
<sequence>MTDVKRSRNFGLSFEGFSLEKVQEILESYPGTTPTDYFDDGPGPFPILACYSTDTPPEVLQQFVKDRLNYRPPADEQFETLPDLESVRAFTRS</sequence>
<evidence type="ECO:0000313" key="1">
    <source>
        <dbReference type="EMBL" id="MDP9833004.1"/>
    </source>
</evidence>
<evidence type="ECO:0000313" key="2">
    <source>
        <dbReference type="Proteomes" id="UP001230145"/>
    </source>
</evidence>
<protein>
    <submittedName>
        <fullName evidence="1">Uncharacterized protein</fullName>
    </submittedName>
</protein>
<dbReference type="EMBL" id="JAUSQL010000001">
    <property type="protein sequence ID" value="MDP9833004.1"/>
    <property type="molecule type" value="Genomic_DNA"/>
</dbReference>